<name>A0A6A6E330_9PEZI</name>
<dbReference type="PANTHER" id="PTHR35020">
    <property type="entry name" value="N-ACETYLGLUCOSAMINE-INDUCED PROTEIN 1"/>
    <property type="match status" value="1"/>
</dbReference>
<dbReference type="GO" id="GO:0005737">
    <property type="term" value="C:cytoplasm"/>
    <property type="evidence" value="ECO:0007669"/>
    <property type="project" value="TreeGrafter"/>
</dbReference>
<accession>A0A6A6E330</accession>
<dbReference type="InterPro" id="IPR022036">
    <property type="entry name" value="DUF3605"/>
</dbReference>
<dbReference type="Pfam" id="PF12239">
    <property type="entry name" value="DUF3605"/>
    <property type="match status" value="1"/>
</dbReference>
<dbReference type="Proteomes" id="UP000800200">
    <property type="component" value="Unassembled WGS sequence"/>
</dbReference>
<evidence type="ECO:0000313" key="2">
    <source>
        <dbReference type="Proteomes" id="UP000800200"/>
    </source>
</evidence>
<dbReference type="OrthoDB" id="498286at2759"/>
<dbReference type="PANTHER" id="PTHR35020:SF2">
    <property type="entry name" value="N-ACETYLGLUCOSAMINE-INDUCED PROTEIN 1"/>
    <property type="match status" value="1"/>
</dbReference>
<dbReference type="EMBL" id="ML994637">
    <property type="protein sequence ID" value="KAF2184540.1"/>
    <property type="molecule type" value="Genomic_DNA"/>
</dbReference>
<evidence type="ECO:0008006" key="3">
    <source>
        <dbReference type="Google" id="ProtNLM"/>
    </source>
</evidence>
<dbReference type="GO" id="GO:0006044">
    <property type="term" value="P:N-acetylglucosamine metabolic process"/>
    <property type="evidence" value="ECO:0007669"/>
    <property type="project" value="TreeGrafter"/>
</dbReference>
<keyword evidence="2" id="KW-1185">Reference proteome</keyword>
<sequence length="217" mass="25359">MTCEEKTEELAPFELSEVDRQVLGMTDAQFVPDNWNALKAIIVSNKLENFRRYPSDLKRYIKWTRKTKAEYGTMTKYMCERRLHWTSQASDNSGNTFTFKNPRPLVDPDDYKILFNDWPYGFTPDIVHLVVWSKVPFGVKPDTGEVSDESKVLIEDFVQKTFVARLGKERVLWFKNWTKLQSVRAVEHFHVLVRGADSSLLQEWTNGDVRDLTISQD</sequence>
<proteinExistence type="predicted"/>
<reference evidence="1" key="1">
    <citation type="journal article" date="2020" name="Stud. Mycol.">
        <title>101 Dothideomycetes genomes: a test case for predicting lifestyles and emergence of pathogens.</title>
        <authorList>
            <person name="Haridas S."/>
            <person name="Albert R."/>
            <person name="Binder M."/>
            <person name="Bloem J."/>
            <person name="Labutti K."/>
            <person name="Salamov A."/>
            <person name="Andreopoulos B."/>
            <person name="Baker S."/>
            <person name="Barry K."/>
            <person name="Bills G."/>
            <person name="Bluhm B."/>
            <person name="Cannon C."/>
            <person name="Castanera R."/>
            <person name="Culley D."/>
            <person name="Daum C."/>
            <person name="Ezra D."/>
            <person name="Gonzalez J."/>
            <person name="Henrissat B."/>
            <person name="Kuo A."/>
            <person name="Liang C."/>
            <person name="Lipzen A."/>
            <person name="Lutzoni F."/>
            <person name="Magnuson J."/>
            <person name="Mondo S."/>
            <person name="Nolan M."/>
            <person name="Ohm R."/>
            <person name="Pangilinan J."/>
            <person name="Park H.-J."/>
            <person name="Ramirez L."/>
            <person name="Alfaro M."/>
            <person name="Sun H."/>
            <person name="Tritt A."/>
            <person name="Yoshinaga Y."/>
            <person name="Zwiers L.-H."/>
            <person name="Turgeon B."/>
            <person name="Goodwin S."/>
            <person name="Spatafora J."/>
            <person name="Crous P."/>
            <person name="Grigoriev I."/>
        </authorList>
    </citation>
    <scope>NUCLEOTIDE SEQUENCE</scope>
    <source>
        <strain evidence="1">CBS 207.26</strain>
    </source>
</reference>
<organism evidence="1 2">
    <name type="scientific">Zopfia rhizophila CBS 207.26</name>
    <dbReference type="NCBI Taxonomy" id="1314779"/>
    <lineage>
        <taxon>Eukaryota</taxon>
        <taxon>Fungi</taxon>
        <taxon>Dikarya</taxon>
        <taxon>Ascomycota</taxon>
        <taxon>Pezizomycotina</taxon>
        <taxon>Dothideomycetes</taxon>
        <taxon>Dothideomycetes incertae sedis</taxon>
        <taxon>Zopfiaceae</taxon>
        <taxon>Zopfia</taxon>
    </lineage>
</organism>
<evidence type="ECO:0000313" key="1">
    <source>
        <dbReference type="EMBL" id="KAF2184540.1"/>
    </source>
</evidence>
<protein>
    <recommendedName>
        <fullName evidence="3">N-acetylglucosamine-induced protein 1</fullName>
    </recommendedName>
</protein>
<gene>
    <name evidence="1" type="ORF">K469DRAFT_578773</name>
</gene>
<dbReference type="AlphaFoldDB" id="A0A6A6E330"/>